<evidence type="ECO:0000313" key="2">
    <source>
        <dbReference type="EMBL" id="GAI24519.1"/>
    </source>
</evidence>
<feature type="non-terminal residue" evidence="2">
    <location>
        <position position="1"/>
    </location>
</feature>
<dbReference type="EMBL" id="BARV01017540">
    <property type="protein sequence ID" value="GAI24519.1"/>
    <property type="molecule type" value="Genomic_DNA"/>
</dbReference>
<name>X1P0U3_9ZZZZ</name>
<dbReference type="AlphaFoldDB" id="X1P0U3"/>
<gene>
    <name evidence="2" type="ORF">S06H3_29870</name>
</gene>
<dbReference type="Pfam" id="PF16169">
    <property type="entry name" value="DUF4872"/>
    <property type="match status" value="1"/>
</dbReference>
<feature type="domain" description="DUF4872" evidence="1">
    <location>
        <begin position="16"/>
        <end position="185"/>
    </location>
</feature>
<proteinExistence type="predicted"/>
<sequence>IADTQYEKLQIATLGELEEARASKFGPFPAQNVWLEFKFPLKLSPLNKAIKRAIVRTADSMLNPPIKNLGIKGIRHFGSEIVKWLEEYPPQEFGWGYKFTYVYLEEDGSGGGCFRYLFSRFLREASDLIKSDELKSLGDKYEQVGRKWTEAAHLIKDIPNGGKVGNIQKLLFEIADEEEEVLSALQGVMES</sequence>
<organism evidence="2">
    <name type="scientific">marine sediment metagenome</name>
    <dbReference type="NCBI Taxonomy" id="412755"/>
    <lineage>
        <taxon>unclassified sequences</taxon>
        <taxon>metagenomes</taxon>
        <taxon>ecological metagenomes</taxon>
    </lineage>
</organism>
<dbReference type="InterPro" id="IPR032369">
    <property type="entry name" value="DUF4872"/>
</dbReference>
<protein>
    <recommendedName>
        <fullName evidence="1">DUF4872 domain-containing protein</fullName>
    </recommendedName>
</protein>
<evidence type="ECO:0000259" key="1">
    <source>
        <dbReference type="Pfam" id="PF16169"/>
    </source>
</evidence>
<accession>X1P0U3</accession>
<reference evidence="2" key="1">
    <citation type="journal article" date="2014" name="Front. Microbiol.">
        <title>High frequency of phylogenetically diverse reductive dehalogenase-homologous genes in deep subseafloor sedimentary metagenomes.</title>
        <authorList>
            <person name="Kawai M."/>
            <person name="Futagami T."/>
            <person name="Toyoda A."/>
            <person name="Takaki Y."/>
            <person name="Nishi S."/>
            <person name="Hori S."/>
            <person name="Arai W."/>
            <person name="Tsubouchi T."/>
            <person name="Morono Y."/>
            <person name="Uchiyama I."/>
            <person name="Ito T."/>
            <person name="Fujiyama A."/>
            <person name="Inagaki F."/>
            <person name="Takami H."/>
        </authorList>
    </citation>
    <scope>NUCLEOTIDE SEQUENCE</scope>
    <source>
        <strain evidence="2">Expedition CK06-06</strain>
    </source>
</reference>
<comment type="caution">
    <text evidence="2">The sequence shown here is derived from an EMBL/GenBank/DDBJ whole genome shotgun (WGS) entry which is preliminary data.</text>
</comment>